<dbReference type="Pfam" id="PF07804">
    <property type="entry name" value="HipA_C"/>
    <property type="match status" value="1"/>
</dbReference>
<dbReference type="EMBL" id="FOYQ01000001">
    <property type="protein sequence ID" value="SFR34054.1"/>
    <property type="molecule type" value="Genomic_DNA"/>
</dbReference>
<evidence type="ECO:0000256" key="3">
    <source>
        <dbReference type="ARBA" id="ARBA00022777"/>
    </source>
</evidence>
<evidence type="ECO:0000259" key="5">
    <source>
        <dbReference type="Pfam" id="PF13657"/>
    </source>
</evidence>
<dbReference type="PANTHER" id="PTHR37419">
    <property type="entry name" value="SERINE/THREONINE-PROTEIN KINASE TOXIN HIPA"/>
    <property type="match status" value="1"/>
</dbReference>
<gene>
    <name evidence="6" type="ORF">SAMN04490243_0772</name>
</gene>
<evidence type="ECO:0000259" key="4">
    <source>
        <dbReference type="Pfam" id="PF07804"/>
    </source>
</evidence>
<dbReference type="PANTHER" id="PTHR37419:SF8">
    <property type="entry name" value="TOXIN YJJJ"/>
    <property type="match status" value="1"/>
</dbReference>
<reference evidence="6 7" key="1">
    <citation type="submission" date="2016-10" db="EMBL/GenBank/DDBJ databases">
        <authorList>
            <person name="de Groot N.N."/>
        </authorList>
    </citation>
    <scope>NUCLEOTIDE SEQUENCE [LARGE SCALE GENOMIC DNA]</scope>
    <source>
        <strain evidence="6 7">DSM 21019</strain>
    </source>
</reference>
<dbReference type="InterPro" id="IPR017508">
    <property type="entry name" value="HipA_N1"/>
</dbReference>
<comment type="similarity">
    <text evidence="1">Belongs to the HipA Ser/Thr kinase family.</text>
</comment>
<dbReference type="Pfam" id="PF13657">
    <property type="entry name" value="Couple_hipA"/>
    <property type="match status" value="1"/>
</dbReference>
<keyword evidence="7" id="KW-1185">Reference proteome</keyword>
<keyword evidence="2" id="KW-0808">Transferase</keyword>
<evidence type="ECO:0000256" key="2">
    <source>
        <dbReference type="ARBA" id="ARBA00022679"/>
    </source>
</evidence>
<evidence type="ECO:0000313" key="6">
    <source>
        <dbReference type="EMBL" id="SFR34054.1"/>
    </source>
</evidence>
<protein>
    <submittedName>
        <fullName evidence="6">Serine/threonine-protein kinase HipA</fullName>
    </submittedName>
</protein>
<dbReference type="RefSeq" id="WP_092980822.1">
    <property type="nucleotide sequence ID" value="NZ_FOYQ01000001.1"/>
</dbReference>
<proteinExistence type="inferred from homology"/>
<evidence type="ECO:0000256" key="1">
    <source>
        <dbReference type="ARBA" id="ARBA00010164"/>
    </source>
</evidence>
<feature type="domain" description="HipA N-terminal subdomain 1" evidence="5">
    <location>
        <begin position="6"/>
        <end position="119"/>
    </location>
</feature>
<dbReference type="InterPro" id="IPR052028">
    <property type="entry name" value="HipA_Ser/Thr_kinase"/>
</dbReference>
<dbReference type="GO" id="GO:0004674">
    <property type="term" value="F:protein serine/threonine kinase activity"/>
    <property type="evidence" value="ECO:0007669"/>
    <property type="project" value="TreeGrafter"/>
</dbReference>
<feature type="domain" description="HipA-like C-terminal" evidence="4">
    <location>
        <begin position="170"/>
        <end position="402"/>
    </location>
</feature>
<accession>A0A1I6FVU8</accession>
<dbReference type="STRING" id="400055.SAMN04490243_0772"/>
<dbReference type="InterPro" id="IPR012893">
    <property type="entry name" value="HipA-like_C"/>
</dbReference>
<keyword evidence="3 6" id="KW-0418">Kinase</keyword>
<dbReference type="OrthoDB" id="9805913at2"/>
<organism evidence="6 7">
    <name type="scientific">Robiginitalea myxolifaciens</name>
    <dbReference type="NCBI Taxonomy" id="400055"/>
    <lineage>
        <taxon>Bacteria</taxon>
        <taxon>Pseudomonadati</taxon>
        <taxon>Bacteroidota</taxon>
        <taxon>Flavobacteriia</taxon>
        <taxon>Flavobacteriales</taxon>
        <taxon>Flavobacteriaceae</taxon>
        <taxon>Robiginitalea</taxon>
    </lineage>
</organism>
<dbReference type="AlphaFoldDB" id="A0A1I6FVU8"/>
<dbReference type="GO" id="GO:0005829">
    <property type="term" value="C:cytosol"/>
    <property type="evidence" value="ECO:0007669"/>
    <property type="project" value="TreeGrafter"/>
</dbReference>
<sequence>MIDVIKVRLWDRDLGALSWDESRNYGSFEFFPDFLDSGWDVSPIHMSLQASRGKIYSFPSLNQETFRGLPGMLSDVLPDDFGNRLIDRWLSLNDIRPLDFTPLDRLTYIGSRGMGALEFEPARKLGYEQSTSLNIGGLVELSGKVLQEREDLQLNLRETETLNELIKVGTSAGGQRAKAIIAYNADTGEIRSGQTTTPEGFQYYILKFDGVTNEELGDPQGYGRIEYAYYLMAKACGIEMMPSRLLEENGRAHFMTQRFDRLAQGQKLHMQTLCSLAHFDYKKPGVYGYEDAFQVMRQLRLSFNEAVQLYRRMVFNVVARNQDDHTKNISFTMDPSGTWQLSPAYDVTYAFNPAGIWTNSHQMTIQGKGDDFTRADLLAVARAISLKDGAEVLDEVLEAVREWKTFAQQAGVPEKQSALLKRTFRTNL</sequence>
<name>A0A1I6FVU8_9FLAO</name>
<evidence type="ECO:0000313" key="7">
    <source>
        <dbReference type="Proteomes" id="UP000199534"/>
    </source>
</evidence>
<dbReference type="Proteomes" id="UP000199534">
    <property type="component" value="Unassembled WGS sequence"/>
</dbReference>
<dbReference type="Gene3D" id="1.10.1070.20">
    <property type="match status" value="1"/>
</dbReference>